<gene>
    <name evidence="1" type="ORF">L6452_19584</name>
</gene>
<accession>A0ACB9B9T5</accession>
<reference evidence="2" key="1">
    <citation type="journal article" date="2022" name="Mol. Ecol. Resour.">
        <title>The genomes of chicory, endive, great burdock and yacon provide insights into Asteraceae palaeo-polyploidization history and plant inulin production.</title>
        <authorList>
            <person name="Fan W."/>
            <person name="Wang S."/>
            <person name="Wang H."/>
            <person name="Wang A."/>
            <person name="Jiang F."/>
            <person name="Liu H."/>
            <person name="Zhao H."/>
            <person name="Xu D."/>
            <person name="Zhang Y."/>
        </authorList>
    </citation>
    <scope>NUCLEOTIDE SEQUENCE [LARGE SCALE GENOMIC DNA]</scope>
    <source>
        <strain evidence="2">cv. Niubang</strain>
    </source>
</reference>
<organism evidence="1 2">
    <name type="scientific">Arctium lappa</name>
    <name type="common">Greater burdock</name>
    <name type="synonym">Lappa major</name>
    <dbReference type="NCBI Taxonomy" id="4217"/>
    <lineage>
        <taxon>Eukaryota</taxon>
        <taxon>Viridiplantae</taxon>
        <taxon>Streptophyta</taxon>
        <taxon>Embryophyta</taxon>
        <taxon>Tracheophyta</taxon>
        <taxon>Spermatophyta</taxon>
        <taxon>Magnoliopsida</taxon>
        <taxon>eudicotyledons</taxon>
        <taxon>Gunneridae</taxon>
        <taxon>Pentapetalae</taxon>
        <taxon>asterids</taxon>
        <taxon>campanulids</taxon>
        <taxon>Asterales</taxon>
        <taxon>Asteraceae</taxon>
        <taxon>Carduoideae</taxon>
        <taxon>Cardueae</taxon>
        <taxon>Arctiinae</taxon>
        <taxon>Arctium</taxon>
    </lineage>
</organism>
<comment type="caution">
    <text evidence="1">The sequence shown here is derived from an EMBL/GenBank/DDBJ whole genome shotgun (WGS) entry which is preliminary data.</text>
</comment>
<sequence>MDELENSSGSEYEYEDNDGEDNGQGDNDTSSDEEFDQDRGDPEEDREDQNEEIGDQNEEIGDQHEEIGNVAKKKTRGLTRLVKLCKDFEDSKGKRRVVEFDQWGRLTGKYRAEFSSYLGDLARHAVGLRFLKWKKVTKELKDMLWDSITIYYEIDVSRRKQIMCHLADHLRDFRRKLYTKYIQPNIGKPRKLRVVPKLYRGFVQQKHWDAFVEWRLSPEFKDVSKAAKQAHAKVKYPHRLGRSGYTGLREKLVKNKELAEDEVPERSFMWRKARESKDGEYKDDDVRNVANEITCHEKEIAEGSIKLDEGTDALTLVFGKDHNGRVRGVGKGVTPTKYWHIPRHRGTSNERIVQLEKQLDDERQQREEFKLLYTKMQEREQTMTETLASKDEEAKHLSTVVQEQGQTLNALLSLLASHGITLPQFPTTNKKSERQESLRKGLRSSLPMPPQQSTQLTGTSSQQSSGSRHELSGAIPSSHINLQESDNTIVECQLAYPDLRNIVARGRVYYSSEEQKLHGVTLDDDFYKVSIDEPIKPAAFLPIESGEHKTVGEAFESFVAWPKSLVITDTKVPDPTSNQQDDKKNLIREGRII</sequence>
<evidence type="ECO:0000313" key="2">
    <source>
        <dbReference type="Proteomes" id="UP001055879"/>
    </source>
</evidence>
<dbReference type="Proteomes" id="UP001055879">
    <property type="component" value="Linkage Group LG06"/>
</dbReference>
<reference evidence="1 2" key="2">
    <citation type="journal article" date="2022" name="Mol. Ecol. Resour.">
        <title>The genomes of chicory, endive, great burdock and yacon provide insights into Asteraceae paleo-polyploidization history and plant inulin production.</title>
        <authorList>
            <person name="Fan W."/>
            <person name="Wang S."/>
            <person name="Wang H."/>
            <person name="Wang A."/>
            <person name="Jiang F."/>
            <person name="Liu H."/>
            <person name="Zhao H."/>
            <person name="Xu D."/>
            <person name="Zhang Y."/>
        </authorList>
    </citation>
    <scope>NUCLEOTIDE SEQUENCE [LARGE SCALE GENOMIC DNA]</scope>
    <source>
        <strain evidence="2">cv. Niubang</strain>
    </source>
</reference>
<proteinExistence type="predicted"/>
<evidence type="ECO:0000313" key="1">
    <source>
        <dbReference type="EMBL" id="KAI3718703.1"/>
    </source>
</evidence>
<protein>
    <submittedName>
        <fullName evidence="1">Uncharacterized protein</fullName>
    </submittedName>
</protein>
<dbReference type="EMBL" id="CM042052">
    <property type="protein sequence ID" value="KAI3718703.1"/>
    <property type="molecule type" value="Genomic_DNA"/>
</dbReference>
<keyword evidence="2" id="KW-1185">Reference proteome</keyword>
<name>A0ACB9B9T5_ARCLA</name>